<dbReference type="AlphaFoldDB" id="A0A2I1PCK1"/>
<dbReference type="InterPro" id="IPR045823">
    <property type="entry name" value="TetR_C_32"/>
</dbReference>
<comment type="caution">
    <text evidence="5">The sequence shown here is derived from an EMBL/GenBank/DDBJ whole genome shotgun (WGS) entry which is preliminary data.</text>
</comment>
<dbReference type="PANTHER" id="PTHR30055:SF160">
    <property type="entry name" value="TRANSCRIPTIONAL REGULATORY PROTEIN (PROBABLY ASNC-FAMILY)-RELATED"/>
    <property type="match status" value="1"/>
</dbReference>
<dbReference type="SUPFAM" id="SSF48498">
    <property type="entry name" value="Tetracyclin repressor-like, C-terminal domain"/>
    <property type="match status" value="1"/>
</dbReference>
<proteinExistence type="predicted"/>
<feature type="DNA-binding region" description="H-T-H motif" evidence="2">
    <location>
        <begin position="111"/>
        <end position="130"/>
    </location>
</feature>
<accession>A0A2I1PCK1</accession>
<reference evidence="5 6" key="1">
    <citation type="submission" date="2017-12" db="EMBL/GenBank/DDBJ databases">
        <title>Phylogenetic diversity of female urinary microbiome.</title>
        <authorList>
            <person name="Thomas-White K."/>
            <person name="Wolfe A.J."/>
        </authorList>
    </citation>
    <scope>NUCLEOTIDE SEQUENCE [LARGE SCALE GENOMIC DNA]</scope>
    <source>
        <strain evidence="5 6">UMB1298</strain>
    </source>
</reference>
<evidence type="ECO:0000313" key="5">
    <source>
        <dbReference type="EMBL" id="PKZ42363.1"/>
    </source>
</evidence>
<evidence type="ECO:0000256" key="3">
    <source>
        <dbReference type="SAM" id="MobiDB-lite"/>
    </source>
</evidence>
<dbReference type="GO" id="GO:0003700">
    <property type="term" value="F:DNA-binding transcription factor activity"/>
    <property type="evidence" value="ECO:0007669"/>
    <property type="project" value="TreeGrafter"/>
</dbReference>
<keyword evidence="1 2" id="KW-0238">DNA-binding</keyword>
<evidence type="ECO:0000256" key="2">
    <source>
        <dbReference type="PROSITE-ProRule" id="PRU00335"/>
    </source>
</evidence>
<dbReference type="InterPro" id="IPR050109">
    <property type="entry name" value="HTH-type_TetR-like_transc_reg"/>
</dbReference>
<dbReference type="OrthoDB" id="4542604at2"/>
<feature type="domain" description="HTH tetR-type" evidence="4">
    <location>
        <begin position="89"/>
        <end position="148"/>
    </location>
</feature>
<sequence length="292" mass="32015">MRLAPTTRALRGRGERGSAMEPSWVRTAGSVSVWRGPGPWHRVEPAPKLQVRSVPHTVDPVYSVAMDPVQQIAGRRVDGRTTRWEAHRARRRAELTQAALRALRKHGPGIGMEEIAAEAGTSRTVLYRHLGDRAGAWRAVIESVDANIWGDLARASEKTAQTTPRTVIAAVTDSYLALVERDPEIYRFVVTRPLNDTDGEDPVAGMTNRMGERLTPVLEHLLRTAARTGSEPAAGTAEAARTLAHGLVGCVRFIAEDWVARGDDRPPRSQLVQEVAELYGARFDALAAETTR</sequence>
<dbReference type="SUPFAM" id="SSF46689">
    <property type="entry name" value="Homeodomain-like"/>
    <property type="match status" value="1"/>
</dbReference>
<dbReference type="PROSITE" id="PS50977">
    <property type="entry name" value="HTH_TETR_2"/>
    <property type="match status" value="1"/>
</dbReference>
<gene>
    <name evidence="5" type="ORF">CYJ76_03055</name>
</gene>
<dbReference type="Gene3D" id="1.10.357.10">
    <property type="entry name" value="Tetracycline Repressor, domain 2"/>
    <property type="match status" value="1"/>
</dbReference>
<dbReference type="PANTHER" id="PTHR30055">
    <property type="entry name" value="HTH-TYPE TRANSCRIPTIONAL REGULATOR RUTR"/>
    <property type="match status" value="1"/>
</dbReference>
<organism evidence="5 6">
    <name type="scientific">Kytococcus schroeteri</name>
    <dbReference type="NCBI Taxonomy" id="138300"/>
    <lineage>
        <taxon>Bacteria</taxon>
        <taxon>Bacillati</taxon>
        <taxon>Actinomycetota</taxon>
        <taxon>Actinomycetes</taxon>
        <taxon>Micrococcales</taxon>
        <taxon>Kytococcaceae</taxon>
        <taxon>Kytococcus</taxon>
    </lineage>
</organism>
<name>A0A2I1PCK1_9MICO</name>
<dbReference type="EMBL" id="PKIZ01000004">
    <property type="protein sequence ID" value="PKZ42363.1"/>
    <property type="molecule type" value="Genomic_DNA"/>
</dbReference>
<dbReference type="InterPro" id="IPR036271">
    <property type="entry name" value="Tet_transcr_reg_TetR-rel_C_sf"/>
</dbReference>
<dbReference type="InterPro" id="IPR009057">
    <property type="entry name" value="Homeodomain-like_sf"/>
</dbReference>
<dbReference type="Pfam" id="PF00440">
    <property type="entry name" value="TetR_N"/>
    <property type="match status" value="1"/>
</dbReference>
<dbReference type="Pfam" id="PF19344">
    <property type="entry name" value="TetR_C_32"/>
    <property type="match status" value="1"/>
</dbReference>
<evidence type="ECO:0000259" key="4">
    <source>
        <dbReference type="PROSITE" id="PS50977"/>
    </source>
</evidence>
<keyword evidence="6" id="KW-1185">Reference proteome</keyword>
<dbReference type="InterPro" id="IPR001647">
    <property type="entry name" value="HTH_TetR"/>
</dbReference>
<protein>
    <submittedName>
        <fullName evidence="5">TetR/AcrR family transcriptional regulator</fullName>
    </submittedName>
</protein>
<evidence type="ECO:0000313" key="6">
    <source>
        <dbReference type="Proteomes" id="UP000234206"/>
    </source>
</evidence>
<feature type="region of interest" description="Disordered" evidence="3">
    <location>
        <begin position="1"/>
        <end position="21"/>
    </location>
</feature>
<dbReference type="GO" id="GO:0000976">
    <property type="term" value="F:transcription cis-regulatory region binding"/>
    <property type="evidence" value="ECO:0007669"/>
    <property type="project" value="TreeGrafter"/>
</dbReference>
<dbReference type="Proteomes" id="UP000234206">
    <property type="component" value="Unassembled WGS sequence"/>
</dbReference>
<evidence type="ECO:0000256" key="1">
    <source>
        <dbReference type="ARBA" id="ARBA00023125"/>
    </source>
</evidence>